<gene>
    <name evidence="1" type="ORF">H1D44_10840</name>
    <name evidence="2" type="ORF">HOP48_12955</name>
</gene>
<evidence type="ECO:0000313" key="3">
    <source>
        <dbReference type="Proteomes" id="UP000518091"/>
    </source>
</evidence>
<dbReference type="EMBL" id="JABFUB010000010">
    <property type="protein sequence ID" value="MCG6662452.1"/>
    <property type="molecule type" value="Genomic_DNA"/>
</dbReference>
<organism evidence="1 3">
    <name type="scientific">Billgrantia kenyensis</name>
    <dbReference type="NCBI Taxonomy" id="321266"/>
    <lineage>
        <taxon>Bacteria</taxon>
        <taxon>Pseudomonadati</taxon>
        <taxon>Pseudomonadota</taxon>
        <taxon>Gammaproteobacteria</taxon>
        <taxon>Oceanospirillales</taxon>
        <taxon>Halomonadaceae</taxon>
        <taxon>Billgrantia</taxon>
    </lineage>
</organism>
<dbReference type="EMBL" id="JACEFT010000011">
    <property type="protein sequence ID" value="MBA2779400.1"/>
    <property type="molecule type" value="Genomic_DNA"/>
</dbReference>
<sequence length="345" mass="39201">MSERRRRALADTAVAMRWAGNELNGHACQVVERVFEHLGMSDAQERDVRIGELFADMESGSFRPEEAMEPISLRQGKVAIDKQRERHADLALCQAVAVVYEYQKVFSSLTVPGMGAFDSSLQHAFQRMQLSLLEAQRHLAALDILKNLEGKHYSQRARKGGHTRARPASEQDKQALLAVMVKSMLYKNADAFKRTQSRTEAVAHEWAVRIYKFNDKFEILNISSLGDLQADIHTLLLKLLKAGQDVSDRHIHRRVMARQLRQRRDAFRSEEADRIGSELIHTRGFVEGVQGTLVYLLEERFGALPAEAMELIRAMDRVEDLQACLDRLPKASVWQVVLREPESAS</sequence>
<reference evidence="2 4" key="1">
    <citation type="submission" date="2020-05" db="EMBL/GenBank/DDBJ databases">
        <title>Comparative genomic analysis of denitrifying bacteria from Halomonas genus.</title>
        <authorList>
            <person name="Wang L."/>
            <person name="Shao Z."/>
        </authorList>
    </citation>
    <scope>NUCLEOTIDE SEQUENCE [LARGE SCALE GENOMIC DNA]</scope>
    <source>
        <strain evidence="2 4">DSM 17331</strain>
    </source>
</reference>
<keyword evidence="4" id="KW-1185">Reference proteome</keyword>
<evidence type="ECO:0000313" key="2">
    <source>
        <dbReference type="EMBL" id="MCG6662452.1"/>
    </source>
</evidence>
<name>A0A7V9W1L0_9GAMM</name>
<reference evidence="1 3" key="2">
    <citation type="submission" date="2020-07" db="EMBL/GenBank/DDBJ databases">
        <title>Identification of Halomonas strains.</title>
        <authorList>
            <person name="Xiao Z."/>
            <person name="Shen J."/>
        </authorList>
    </citation>
    <scope>NUCLEOTIDE SEQUENCE [LARGE SCALE GENOMIC DNA]</scope>
    <source>
        <strain evidence="1 3">DSM 17331</strain>
    </source>
</reference>
<evidence type="ECO:0000313" key="1">
    <source>
        <dbReference type="EMBL" id="MBA2779400.1"/>
    </source>
</evidence>
<protein>
    <submittedName>
        <fullName evidence="1">Uncharacterized protein</fullName>
    </submittedName>
</protein>
<proteinExistence type="predicted"/>
<dbReference type="Proteomes" id="UP000814353">
    <property type="component" value="Unassembled WGS sequence"/>
</dbReference>
<evidence type="ECO:0000313" key="4">
    <source>
        <dbReference type="Proteomes" id="UP000814353"/>
    </source>
</evidence>
<comment type="caution">
    <text evidence="1">The sequence shown here is derived from an EMBL/GenBank/DDBJ whole genome shotgun (WGS) entry which is preliminary data.</text>
</comment>
<dbReference type="AlphaFoldDB" id="A0A7V9W1L0"/>
<accession>A0A7V9W1L0</accession>
<dbReference type="RefSeq" id="WP_181514876.1">
    <property type="nucleotide sequence ID" value="NZ_JABFUB010000010.1"/>
</dbReference>
<dbReference type="Proteomes" id="UP000518091">
    <property type="component" value="Unassembled WGS sequence"/>
</dbReference>